<gene>
    <name evidence="3" type="ORF">Sliba_79210</name>
</gene>
<feature type="region of interest" description="Disordered" evidence="1">
    <location>
        <begin position="1"/>
        <end position="25"/>
    </location>
</feature>
<dbReference type="InterPro" id="IPR046538">
    <property type="entry name" value="DUF6603"/>
</dbReference>
<evidence type="ECO:0000256" key="1">
    <source>
        <dbReference type="SAM" id="MobiDB-lite"/>
    </source>
</evidence>
<dbReference type="InterPro" id="IPR015943">
    <property type="entry name" value="WD40/YVTN_repeat-like_dom_sf"/>
</dbReference>
<proteinExistence type="predicted"/>
<dbReference type="InterPro" id="IPR011048">
    <property type="entry name" value="Haem_d1_sf"/>
</dbReference>
<protein>
    <recommendedName>
        <fullName evidence="2">DUF6603 domain-containing protein</fullName>
    </recommendedName>
</protein>
<feature type="region of interest" description="Disordered" evidence="1">
    <location>
        <begin position="599"/>
        <end position="628"/>
    </location>
</feature>
<accession>A0A640TV05</accession>
<evidence type="ECO:0000313" key="4">
    <source>
        <dbReference type="Proteomes" id="UP000429552"/>
    </source>
</evidence>
<dbReference type="Proteomes" id="UP000429552">
    <property type="component" value="Unassembled WGS sequence"/>
</dbReference>
<dbReference type="EMBL" id="BLIP01000003">
    <property type="protein sequence ID" value="GFE27468.1"/>
    <property type="molecule type" value="Genomic_DNA"/>
</dbReference>
<dbReference type="Gene3D" id="2.130.10.10">
    <property type="entry name" value="YVTN repeat-like/Quinoprotein amine dehydrogenase"/>
    <property type="match status" value="2"/>
</dbReference>
<feature type="domain" description="DUF6603" evidence="2">
    <location>
        <begin position="641"/>
        <end position="1137"/>
    </location>
</feature>
<dbReference type="Pfam" id="PF20248">
    <property type="entry name" value="DUF6603"/>
    <property type="match status" value="1"/>
</dbReference>
<sequence length="1722" mass="178460">MNDQPFPADRAETGMNAPQTGGQPPVDLEALRAHILTLGSPPTLTSVDAQLPDSLRDVLTAFPHGTLQGAAGSGPPEIDPEGTRLTLPLVCASQEWPAAGTAMTLVVTGVRVTVTAEGATTLLLDAVHDKTDVTATVTADGPGRLAAAVRPVQPGAFAGALETLGRAFAGDAVWAATAAGLQEFAFSPDHVAGFDYRLDRKDGAYSATSMAVVAALDLKAPGKATALGLDISLWFPDLRVTGRLRGGEAVDVRELLTSFGMPVAEVPDGLGSAELSFAADLGDAYLVRTKLTGTWDIAPGLTLRGLSLDLSYSRDENFVARFGGTVSLGQAISIDVSAAQVGGGQGWSFYGGLTAGTSFGIRDVVSALGLTDVPGPVESLALTSLWVSHTTGTVRTEFFCQGDLTIADGLTASLGVAVTRDSTGVRYGGTLDVDGFRFNLLFDTAGGGTDVFVATYRAAGDDSLRVSLRDWIATLFPEAADGIPADLSIALDSAKFARVKPPGGAPRFCVGLDLSARLDLSALPLVGEYLPPAGDLGIENLQVVYSSGDFDATITATVNRLLTTAAVGPLPAVGLKAGPAARADLRLGPAILELSVGMSAPTSPTTPPAHALPAAGTDGGLPAESSAAPAADRGGLWVDVGRAFGPVQIQRIGLAYERGLLWFMFDGSLGAAGLDIAVQGLGLGFDLDGDPLLPEPRLDGLLVSFERPPLRVGGGLITRRQPGYDLMVQGQLAIEMPTFGVTAVGAYQRRTGGTTSMFVFGRATAAFGGPPPFRVTGVALGFGYNSSVRVPRQDEVSTFPFVAGLDGDLPDDPMQALARLTDGSPPWVTAREGQIWLAGGLDFTSFEFLRARVLLLLEAGHDLTVALLGHAVASFPKKGTAYARIGVDLRVVFQSARGELTASAQLVDSYVIDPSCVLTGGFAFSSWFAPSDHAGDFVLTVGGYHPSYPVPRHFPVVPRLGFTWSVGSAVSLTGAAYFALTPNAVMAGGLLDVRYSAGIVEAWLTAKADILIQWAPLHFRAGISVRVGAKVRLLFTVRGELGASLDLWGPPTGGTVTAKFVFITVTVRFGASLTGPAHLDWNEFRTQLLPPAKPLTAHPLTGLLTDSDADPELRAARVEAGTEPWLADPSGFSFAVSSVVPTARAQFNQRDPVGEGEGTVDIRPMGKKDIDGLLHVTVAFSDTRRGQTANWRAVPGEELWRVETQRGNVPFALWGDPDVPQDKTLGQDPLLDHITRLRVTVPGPKTVGQDLGPIAERDLAQEKLTPDAPLPLDPDAVPGGSPVHLAEPDGAGVGVLADEFATLSAGTARTRMHSALAGLLPGSPLPNGTVSAYADGARTLGLDADPLLLTQDPAPPHPDPVLLVLDDTTGQILTVDPLTAAVIGRVPVGRPGPYLAVTSVDGASLYAIGPDGQEIAVIDTVAQRARPPRAGLTLGGRPTVLAVRRDATRAVVACPAPWAAASVDLTGGTPPVHTRVDHQDVRNFGGIAVDVEAGRLYANANDASSTVTYDTSAGELRGKVYGPATPTFVTPGETGRVYVYGAAAGSNGQVQVMPVPTSGATYRPYDFTVPGTALAMLTSSARRAVVLRRTGDTGHVVTLYEQPHSSPPVTVKESEVAVGAAPVALTLDPRDRAWVRHAAAVSVVAGGELLAELPLGAAPLSLTFTPDAGRAFIACDDATVAVVDLGADGPAVTGRWQLPPGTVASAALFTTFSATASEGAAR</sequence>
<reference evidence="3 4" key="1">
    <citation type="submission" date="2019-12" db="EMBL/GenBank/DDBJ databases">
        <title>Whole genome shotgun sequence of Streptomyces libani subsp. libani NBRC 13452.</title>
        <authorList>
            <person name="Ichikawa N."/>
            <person name="Kimura A."/>
            <person name="Kitahashi Y."/>
            <person name="Komaki H."/>
            <person name="Tamura T."/>
        </authorList>
    </citation>
    <scope>NUCLEOTIDE SEQUENCE [LARGE SCALE GENOMIC DNA]</scope>
    <source>
        <strain evidence="3 4">NBRC 13452</strain>
    </source>
</reference>
<organism evidence="3 4">
    <name type="scientific">Streptomyces nigrescens</name>
    <dbReference type="NCBI Taxonomy" id="1920"/>
    <lineage>
        <taxon>Bacteria</taxon>
        <taxon>Bacillati</taxon>
        <taxon>Actinomycetota</taxon>
        <taxon>Actinomycetes</taxon>
        <taxon>Kitasatosporales</taxon>
        <taxon>Streptomycetaceae</taxon>
        <taxon>Streptomyces</taxon>
    </lineage>
</organism>
<evidence type="ECO:0000259" key="2">
    <source>
        <dbReference type="Pfam" id="PF20248"/>
    </source>
</evidence>
<comment type="caution">
    <text evidence="3">The sequence shown here is derived from an EMBL/GenBank/DDBJ whole genome shotgun (WGS) entry which is preliminary data.</text>
</comment>
<dbReference type="PANTHER" id="PTHR47197:SF3">
    <property type="entry name" value="DIHYDRO-HEME D1 DEHYDROGENASE"/>
    <property type="match status" value="1"/>
</dbReference>
<dbReference type="SUPFAM" id="SSF51004">
    <property type="entry name" value="C-terminal (heme d1) domain of cytochrome cd1-nitrite reductase"/>
    <property type="match status" value="1"/>
</dbReference>
<dbReference type="PANTHER" id="PTHR47197">
    <property type="entry name" value="PROTEIN NIRF"/>
    <property type="match status" value="1"/>
</dbReference>
<dbReference type="InterPro" id="IPR051200">
    <property type="entry name" value="Host-pathogen_enzymatic-act"/>
</dbReference>
<name>A0A640TV05_STRNI</name>
<evidence type="ECO:0000313" key="3">
    <source>
        <dbReference type="EMBL" id="GFE27468.1"/>
    </source>
</evidence>
<feature type="compositionally biased region" description="Low complexity" evidence="1">
    <location>
        <begin position="600"/>
        <end position="616"/>
    </location>
</feature>